<evidence type="ECO:0000313" key="2">
    <source>
        <dbReference type="EMBL" id="CAD7003658.1"/>
    </source>
</evidence>
<organism evidence="2 3">
    <name type="scientific">Ceratitis capitata</name>
    <name type="common">Mediterranean fruit fly</name>
    <name type="synonym">Tephritis capitata</name>
    <dbReference type="NCBI Taxonomy" id="7213"/>
    <lineage>
        <taxon>Eukaryota</taxon>
        <taxon>Metazoa</taxon>
        <taxon>Ecdysozoa</taxon>
        <taxon>Arthropoda</taxon>
        <taxon>Hexapoda</taxon>
        <taxon>Insecta</taxon>
        <taxon>Pterygota</taxon>
        <taxon>Neoptera</taxon>
        <taxon>Endopterygota</taxon>
        <taxon>Diptera</taxon>
        <taxon>Brachycera</taxon>
        <taxon>Muscomorpha</taxon>
        <taxon>Tephritoidea</taxon>
        <taxon>Tephritidae</taxon>
        <taxon>Ceratitis</taxon>
        <taxon>Ceratitis</taxon>
    </lineage>
</organism>
<sequence length="61" mass="6929">LRNLDSTNHNTTVRSTHQHITATSVEYSKEFRPTQPNTVPPTAPSNLPLFLNNVFNHQRTS</sequence>
<comment type="caution">
    <text evidence="2">The sequence shown here is derived from an EMBL/GenBank/DDBJ whole genome shotgun (WGS) entry which is preliminary data.</text>
</comment>
<reference evidence="2" key="1">
    <citation type="submission" date="2020-11" db="EMBL/GenBank/DDBJ databases">
        <authorList>
            <person name="Whitehead M."/>
        </authorList>
    </citation>
    <scope>NUCLEOTIDE SEQUENCE</scope>
    <source>
        <strain evidence="2">EGII</strain>
    </source>
</reference>
<evidence type="ECO:0000313" key="3">
    <source>
        <dbReference type="Proteomes" id="UP000606786"/>
    </source>
</evidence>
<dbReference type="EMBL" id="CAJHJT010000034">
    <property type="protein sequence ID" value="CAD7003658.1"/>
    <property type="molecule type" value="Genomic_DNA"/>
</dbReference>
<feature type="non-terminal residue" evidence="2">
    <location>
        <position position="1"/>
    </location>
</feature>
<evidence type="ECO:0000256" key="1">
    <source>
        <dbReference type="SAM" id="MobiDB-lite"/>
    </source>
</evidence>
<protein>
    <submittedName>
        <fullName evidence="2">(Mediterranean fruit fly) hypothetical protein</fullName>
    </submittedName>
</protein>
<gene>
    <name evidence="2" type="ORF">CCAP1982_LOCUS12096</name>
</gene>
<dbReference type="Proteomes" id="UP000606786">
    <property type="component" value="Unassembled WGS sequence"/>
</dbReference>
<feature type="non-terminal residue" evidence="2">
    <location>
        <position position="61"/>
    </location>
</feature>
<keyword evidence="3" id="KW-1185">Reference proteome</keyword>
<proteinExistence type="predicted"/>
<name>A0A811UZB9_CERCA</name>
<dbReference type="AlphaFoldDB" id="A0A811UZB9"/>
<feature type="region of interest" description="Disordered" evidence="1">
    <location>
        <begin position="1"/>
        <end position="21"/>
    </location>
</feature>
<accession>A0A811UZB9</accession>